<keyword evidence="3 6" id="KW-0687">Ribonucleoprotein</keyword>
<dbReference type="SUPFAM" id="SSF54995">
    <property type="entry name" value="Ribosomal protein S6"/>
    <property type="match status" value="1"/>
</dbReference>
<evidence type="ECO:0000313" key="7">
    <source>
        <dbReference type="EMBL" id="WDI79310.1"/>
    </source>
</evidence>
<keyword evidence="2 6" id="KW-0689">Ribosomal protein</keyword>
<sequence length="150" mass="18345">MKYYNLVLLFKKDFNLKIENKIRKKFKILNFLILKIYNLGKKKLKYKIKNSNFAFFIKILFKTEEIQKVSNLRNFLNIEKNIIRFFLIVSINKFIENKNKIDYLNDKYMKKYVDSYGKILSSKITKLRKKDQKKISKYIKISRFLSIINF</sequence>
<organism evidence="7 8">
    <name type="scientific">Candidatus Vidania fulgoroideorum</name>
    <dbReference type="NCBI Taxonomy" id="881286"/>
    <lineage>
        <taxon>Bacteria</taxon>
        <taxon>Pseudomonadati</taxon>
        <taxon>Pseudomonadota</taxon>
        <taxon>Betaproteobacteria</taxon>
        <taxon>Candidatus Vidania</taxon>
    </lineage>
</organism>
<dbReference type="GO" id="GO:0019843">
    <property type="term" value="F:rRNA binding"/>
    <property type="evidence" value="ECO:0007669"/>
    <property type="project" value="UniProtKB-UniRule"/>
</dbReference>
<dbReference type="InterPro" id="IPR020814">
    <property type="entry name" value="Ribosomal_S6_plastid/chlpt"/>
</dbReference>
<dbReference type="PRINTS" id="PR00974">
    <property type="entry name" value="RIBOSOMALS18"/>
</dbReference>
<dbReference type="GO" id="GO:0005840">
    <property type="term" value="C:ribosome"/>
    <property type="evidence" value="ECO:0007669"/>
    <property type="project" value="UniProtKB-KW"/>
</dbReference>
<dbReference type="InterPro" id="IPR035980">
    <property type="entry name" value="Ribosomal_bS6_sf"/>
</dbReference>
<dbReference type="GO" id="GO:0003735">
    <property type="term" value="F:structural constituent of ribosome"/>
    <property type="evidence" value="ECO:0007669"/>
    <property type="project" value="InterPro"/>
</dbReference>
<dbReference type="InterPro" id="IPR000529">
    <property type="entry name" value="Ribosomal_bS6"/>
</dbReference>
<dbReference type="HAMAP" id="MF_00360">
    <property type="entry name" value="Ribosomal_bS6"/>
    <property type="match status" value="1"/>
</dbReference>
<evidence type="ECO:0000256" key="4">
    <source>
        <dbReference type="ARBA" id="ARBA00035104"/>
    </source>
</evidence>
<evidence type="ECO:0000256" key="2">
    <source>
        <dbReference type="ARBA" id="ARBA00022980"/>
    </source>
</evidence>
<accession>A0AAX3NBE5</accession>
<keyword evidence="6" id="KW-0694">RNA-binding</keyword>
<dbReference type="Gene3D" id="3.30.70.60">
    <property type="match status" value="1"/>
</dbReference>
<dbReference type="InterPro" id="IPR036870">
    <property type="entry name" value="Ribosomal_bS18_sf"/>
</dbReference>
<evidence type="ECO:0000313" key="8">
    <source>
        <dbReference type="Proteomes" id="UP001222373"/>
    </source>
</evidence>
<keyword evidence="6" id="KW-0699">rRNA-binding</keyword>
<dbReference type="Proteomes" id="UP001222373">
    <property type="component" value="Chromosome"/>
</dbReference>
<dbReference type="InterPro" id="IPR001648">
    <property type="entry name" value="Ribosomal_bS18"/>
</dbReference>
<dbReference type="GO" id="GO:0006412">
    <property type="term" value="P:translation"/>
    <property type="evidence" value="ECO:0007669"/>
    <property type="project" value="UniProtKB-UniRule"/>
</dbReference>
<dbReference type="SUPFAM" id="SSF46911">
    <property type="entry name" value="Ribosomal protein S18"/>
    <property type="match status" value="1"/>
</dbReference>
<evidence type="ECO:0000256" key="3">
    <source>
        <dbReference type="ARBA" id="ARBA00023274"/>
    </source>
</evidence>
<dbReference type="Gene3D" id="4.10.640.10">
    <property type="entry name" value="Ribosomal protein S18"/>
    <property type="match status" value="1"/>
</dbReference>
<dbReference type="AlphaFoldDB" id="A0AAX3NBE5"/>
<protein>
    <recommendedName>
        <fullName evidence="5 6">Small ribosomal subunit protein bS6</fullName>
    </recommendedName>
</protein>
<dbReference type="GO" id="GO:1990904">
    <property type="term" value="C:ribonucleoprotein complex"/>
    <property type="evidence" value="ECO:0007669"/>
    <property type="project" value="UniProtKB-KW"/>
</dbReference>
<dbReference type="Pfam" id="PF01084">
    <property type="entry name" value="Ribosomal_S18"/>
    <property type="match status" value="1"/>
</dbReference>
<proteinExistence type="inferred from homology"/>
<evidence type="ECO:0000256" key="5">
    <source>
        <dbReference type="ARBA" id="ARBA00035294"/>
    </source>
</evidence>
<dbReference type="InterPro" id="IPR014717">
    <property type="entry name" value="Transl_elong_EF1B/ribsomal_bS6"/>
</dbReference>
<gene>
    <name evidence="6" type="primary">rpsF</name>
    <name evidence="7" type="ORF">ONB67_00385</name>
</gene>
<reference evidence="7" key="1">
    <citation type="submission" date="2022-11" db="EMBL/GenBank/DDBJ databases">
        <title>Genomic comparisons reveal selection pressure and functional variation between nutritional endosymbionts of cave-adapted and epigean Hawaiian planthoppers.</title>
        <authorList>
            <person name="Gossett J.M."/>
            <person name="Porter M.L."/>
            <person name="Vasquez Y."/>
            <person name="Bennett G.M."/>
            <person name="Chong R.A."/>
        </authorList>
    </citation>
    <scope>NUCLEOTIDE SEQUENCE</scope>
    <source>
        <strain evidence="7">OPOL2</strain>
    </source>
</reference>
<dbReference type="Pfam" id="PF01250">
    <property type="entry name" value="Ribosomal_S6"/>
    <property type="match status" value="1"/>
</dbReference>
<comment type="function">
    <text evidence="4 6">Binds together with bS18 to 16S ribosomal RNA.</text>
</comment>
<evidence type="ECO:0000256" key="1">
    <source>
        <dbReference type="ARBA" id="ARBA00009512"/>
    </source>
</evidence>
<name>A0AAX3NBE5_9PROT</name>
<dbReference type="EMBL" id="CP110500">
    <property type="protein sequence ID" value="WDI79310.1"/>
    <property type="molecule type" value="Genomic_DNA"/>
</dbReference>
<evidence type="ECO:0000256" key="6">
    <source>
        <dbReference type="HAMAP-Rule" id="MF_00360"/>
    </source>
</evidence>
<comment type="similarity">
    <text evidence="1 6">Belongs to the bacterial ribosomal protein bS6 family.</text>
</comment>